<accession>A0A9D4DAB4</accession>
<reference evidence="2" key="1">
    <citation type="journal article" date="2019" name="bioRxiv">
        <title>The Genome of the Zebra Mussel, Dreissena polymorpha: A Resource for Invasive Species Research.</title>
        <authorList>
            <person name="McCartney M.A."/>
            <person name="Auch B."/>
            <person name="Kono T."/>
            <person name="Mallez S."/>
            <person name="Zhang Y."/>
            <person name="Obille A."/>
            <person name="Becker A."/>
            <person name="Abrahante J.E."/>
            <person name="Garbe J."/>
            <person name="Badalamenti J.P."/>
            <person name="Herman A."/>
            <person name="Mangelson H."/>
            <person name="Liachko I."/>
            <person name="Sullivan S."/>
            <person name="Sone E.D."/>
            <person name="Koren S."/>
            <person name="Silverstein K.A.T."/>
            <person name="Beckman K.B."/>
            <person name="Gohl D.M."/>
        </authorList>
    </citation>
    <scope>NUCLEOTIDE SEQUENCE</scope>
    <source>
        <strain evidence="2">Duluth1</strain>
        <tissue evidence="2">Whole animal</tissue>
    </source>
</reference>
<keyword evidence="3" id="KW-1185">Reference proteome</keyword>
<dbReference type="EMBL" id="JAIWYP010000011">
    <property type="protein sequence ID" value="KAH3741465.1"/>
    <property type="molecule type" value="Genomic_DNA"/>
</dbReference>
<name>A0A9D4DAB4_DREPO</name>
<organism evidence="2 3">
    <name type="scientific">Dreissena polymorpha</name>
    <name type="common">Zebra mussel</name>
    <name type="synonym">Mytilus polymorpha</name>
    <dbReference type="NCBI Taxonomy" id="45954"/>
    <lineage>
        <taxon>Eukaryota</taxon>
        <taxon>Metazoa</taxon>
        <taxon>Spiralia</taxon>
        <taxon>Lophotrochozoa</taxon>
        <taxon>Mollusca</taxon>
        <taxon>Bivalvia</taxon>
        <taxon>Autobranchia</taxon>
        <taxon>Heteroconchia</taxon>
        <taxon>Euheterodonta</taxon>
        <taxon>Imparidentia</taxon>
        <taxon>Neoheterodontei</taxon>
        <taxon>Myida</taxon>
        <taxon>Dreissenoidea</taxon>
        <taxon>Dreissenidae</taxon>
        <taxon>Dreissena</taxon>
    </lineage>
</organism>
<evidence type="ECO:0000256" key="1">
    <source>
        <dbReference type="SAM" id="MobiDB-lite"/>
    </source>
</evidence>
<dbReference type="OrthoDB" id="6111632at2759"/>
<dbReference type="Proteomes" id="UP000828390">
    <property type="component" value="Unassembled WGS sequence"/>
</dbReference>
<protein>
    <submittedName>
        <fullName evidence="2">Uncharacterized protein</fullName>
    </submittedName>
</protein>
<feature type="region of interest" description="Disordered" evidence="1">
    <location>
        <begin position="245"/>
        <end position="311"/>
    </location>
</feature>
<feature type="compositionally biased region" description="Polar residues" evidence="1">
    <location>
        <begin position="1"/>
        <end position="10"/>
    </location>
</feature>
<feature type="compositionally biased region" description="Polar residues" evidence="1">
    <location>
        <begin position="36"/>
        <end position="49"/>
    </location>
</feature>
<dbReference type="PANTHER" id="PTHR38580">
    <property type="entry name" value="COILED-COIL DOMAIN-CONTAINING PROTEIN 192"/>
    <property type="match status" value="1"/>
</dbReference>
<feature type="compositionally biased region" description="Basic and acidic residues" evidence="1">
    <location>
        <begin position="245"/>
        <end position="254"/>
    </location>
</feature>
<feature type="compositionally biased region" description="Basic and acidic residues" evidence="1">
    <location>
        <begin position="177"/>
        <end position="188"/>
    </location>
</feature>
<sequence length="510" mass="55988">MGAGSSNNIKTIKIDQHDSDSTKNDDGFGIQKSILEHSQSPTASVQTASVERPDSGKYSARLSNRGDIDSLTRQLCESESVRLDLEDRIQALEEQLAEARAENIAQEERPCDETLHAKDQFIAKLEKEKTEIQTECQKMKVRHRKKLKQLNTQMAEYKQEVNFQMMELQEEIEKLKQKNSEKLPKNEKAPAYASIGDGKSKSGVDSMASSESKAGGDKMKLILELSEQVADQQDKIAALESTVRARDTTIDELRKKMKNNSDYLKAINSARDSPQLEQTGGNRNKNNNSGKRLSKHSSFTSTQSKSQHVSDAAKIDALFSYGEEESDEDGGSLNKLSSLLKGVKSSAKKPNSSLDLPHDTLDSDRHASIGGSTPGDEQDASNGRDSGLGSAGKRDEQLLNGKRITALSDWRDHVPSFESGSGLSDSDMEPLYHSAGKISSAPAKMRNIEGKKLKKKSNSLRNRSKAIGEVADKPPRPSMAFMKPVHEEDFGLPSVGRSPVSKQISPIEVS</sequence>
<dbReference type="AlphaFoldDB" id="A0A9D4DAB4"/>
<evidence type="ECO:0000313" key="2">
    <source>
        <dbReference type="EMBL" id="KAH3741465.1"/>
    </source>
</evidence>
<feature type="region of interest" description="Disordered" evidence="1">
    <location>
        <begin position="451"/>
        <end position="510"/>
    </location>
</feature>
<feature type="compositionally biased region" description="Low complexity" evidence="1">
    <location>
        <begin position="280"/>
        <end position="291"/>
    </location>
</feature>
<feature type="region of interest" description="Disordered" evidence="1">
    <location>
        <begin position="177"/>
        <end position="216"/>
    </location>
</feature>
<feature type="region of interest" description="Disordered" evidence="1">
    <location>
        <begin position="1"/>
        <end position="63"/>
    </location>
</feature>
<dbReference type="InterPro" id="IPR038817">
    <property type="entry name" value="CCDC192"/>
</dbReference>
<evidence type="ECO:0000313" key="3">
    <source>
        <dbReference type="Proteomes" id="UP000828390"/>
    </source>
</evidence>
<comment type="caution">
    <text evidence="2">The sequence shown here is derived from an EMBL/GenBank/DDBJ whole genome shotgun (WGS) entry which is preliminary data.</text>
</comment>
<feature type="compositionally biased region" description="Polar residues" evidence="1">
    <location>
        <begin position="296"/>
        <end position="309"/>
    </location>
</feature>
<proteinExistence type="predicted"/>
<feature type="region of interest" description="Disordered" evidence="1">
    <location>
        <begin position="342"/>
        <end position="400"/>
    </location>
</feature>
<reference evidence="2" key="2">
    <citation type="submission" date="2020-11" db="EMBL/GenBank/DDBJ databases">
        <authorList>
            <person name="McCartney M.A."/>
            <person name="Auch B."/>
            <person name="Kono T."/>
            <person name="Mallez S."/>
            <person name="Becker A."/>
            <person name="Gohl D.M."/>
            <person name="Silverstein K.A.T."/>
            <person name="Koren S."/>
            <person name="Bechman K.B."/>
            <person name="Herman A."/>
            <person name="Abrahante J.E."/>
            <person name="Garbe J."/>
        </authorList>
    </citation>
    <scope>NUCLEOTIDE SEQUENCE</scope>
    <source>
        <strain evidence="2">Duluth1</strain>
        <tissue evidence="2">Whole animal</tissue>
    </source>
</reference>
<feature type="compositionally biased region" description="Basic and acidic residues" evidence="1">
    <location>
        <begin position="12"/>
        <end position="26"/>
    </location>
</feature>
<feature type="compositionally biased region" description="Basic residues" evidence="1">
    <location>
        <begin position="452"/>
        <end position="464"/>
    </location>
</feature>
<gene>
    <name evidence="2" type="ORF">DPMN_048190</name>
</gene>
<dbReference type="PANTHER" id="PTHR38580:SF1">
    <property type="entry name" value="COILED-COIL DOMAIN-CONTAINING PROTEIN 192"/>
    <property type="match status" value="1"/>
</dbReference>
<feature type="compositionally biased region" description="Basic and acidic residues" evidence="1">
    <location>
        <begin position="356"/>
        <end position="367"/>
    </location>
</feature>
<feature type="compositionally biased region" description="Polar residues" evidence="1">
    <location>
        <begin position="270"/>
        <end position="279"/>
    </location>
</feature>